<evidence type="ECO:0008006" key="3">
    <source>
        <dbReference type="Google" id="ProtNLM"/>
    </source>
</evidence>
<accession>A0A918R5A5</accession>
<evidence type="ECO:0000313" key="1">
    <source>
        <dbReference type="EMBL" id="GGZ85835.1"/>
    </source>
</evidence>
<sequence length="525" mass="55911">MNTLPPFLRVPPFPGRQVHTLAHPGTGQPDPAEIAAALVRAQVGGTFWGTQPVLPDGDVIVLAADTPQQLAEMQAALAGRTAITLPAGSDPWWIAGQARAVWAGADQELALIAALSGTPLRLFGAGRFDGCNADAAAVAARVVGDWAYRDPFSGADWTGADAIALLADWRRLIDANRTIAAVFGVAWWKRETLDAVLWDGTGPVRHAARVPAALGPASRVIAWKTRTNPAVLAELGARGCGVGELEDGMIRSTGLGANCVPPLSAIVDFSGVYFDPAGPSDLEMLLETAEIGPDLCARAAALREELVRGAISKYGQGGAAIARTEDNRRRVLVTGQVEDDRSILSGGGGMTNLALLTRARELEPDAWIVFKPHPDVMAGHRKGHVPLDQALGLADEVLPDAPIIPLIDSVDALHVITSLAGFEALLRGKPVTTHGMPFYAGWGLTRDLALIPPRRTRRRTLDELVAGALLLYPRYLDPITRLPCPAEVVVRRMARGQAEFTSPLIALRQWQGRARLAWRRLAGAA</sequence>
<dbReference type="Proteomes" id="UP000634139">
    <property type="component" value="Unassembled WGS sequence"/>
</dbReference>
<comment type="caution">
    <text evidence="1">The sequence shown here is derived from an EMBL/GenBank/DDBJ whole genome shotgun (WGS) entry which is preliminary data.</text>
</comment>
<gene>
    <name evidence="1" type="ORF">GCM10011617_00320</name>
</gene>
<proteinExistence type="predicted"/>
<organism evidence="1 2">
    <name type="scientific">Novosphingobium arvoryzae</name>
    <dbReference type="NCBI Taxonomy" id="1256514"/>
    <lineage>
        <taxon>Bacteria</taxon>
        <taxon>Pseudomonadati</taxon>
        <taxon>Pseudomonadota</taxon>
        <taxon>Alphaproteobacteria</taxon>
        <taxon>Sphingomonadales</taxon>
        <taxon>Sphingomonadaceae</taxon>
        <taxon>Novosphingobium</taxon>
    </lineage>
</organism>
<dbReference type="RefSeq" id="WP_229822016.1">
    <property type="nucleotide sequence ID" value="NZ_BMZD01000001.1"/>
</dbReference>
<name>A0A918R5A5_9SPHN</name>
<dbReference type="EMBL" id="BMZD01000001">
    <property type="protein sequence ID" value="GGZ85835.1"/>
    <property type="molecule type" value="Genomic_DNA"/>
</dbReference>
<reference evidence="1" key="2">
    <citation type="submission" date="2020-09" db="EMBL/GenBank/DDBJ databases">
        <authorList>
            <person name="Sun Q."/>
            <person name="Kim S."/>
        </authorList>
    </citation>
    <scope>NUCLEOTIDE SEQUENCE</scope>
    <source>
        <strain evidence="1">KCTC 32422</strain>
    </source>
</reference>
<keyword evidence="2" id="KW-1185">Reference proteome</keyword>
<dbReference type="Pfam" id="PF05159">
    <property type="entry name" value="Capsule_synth"/>
    <property type="match status" value="1"/>
</dbReference>
<dbReference type="InterPro" id="IPR007833">
    <property type="entry name" value="Capsule_polysaccharide_synth"/>
</dbReference>
<dbReference type="AlphaFoldDB" id="A0A918R5A5"/>
<reference evidence="1" key="1">
    <citation type="journal article" date="2014" name="Int. J. Syst. Evol. Microbiol.">
        <title>Complete genome sequence of Corynebacterium casei LMG S-19264T (=DSM 44701T), isolated from a smear-ripened cheese.</title>
        <authorList>
            <consortium name="US DOE Joint Genome Institute (JGI-PGF)"/>
            <person name="Walter F."/>
            <person name="Albersmeier A."/>
            <person name="Kalinowski J."/>
            <person name="Ruckert C."/>
        </authorList>
    </citation>
    <scope>NUCLEOTIDE SEQUENCE</scope>
    <source>
        <strain evidence="1">KCTC 32422</strain>
    </source>
</reference>
<protein>
    <recommendedName>
        <fullName evidence="3">Capsular polysaccharide export protein</fullName>
    </recommendedName>
</protein>
<dbReference type="GO" id="GO:0000271">
    <property type="term" value="P:polysaccharide biosynthetic process"/>
    <property type="evidence" value="ECO:0007669"/>
    <property type="project" value="InterPro"/>
</dbReference>
<dbReference type="GO" id="GO:0015774">
    <property type="term" value="P:polysaccharide transport"/>
    <property type="evidence" value="ECO:0007669"/>
    <property type="project" value="InterPro"/>
</dbReference>
<evidence type="ECO:0000313" key="2">
    <source>
        <dbReference type="Proteomes" id="UP000634139"/>
    </source>
</evidence>
<dbReference type="CDD" id="cd16439">
    <property type="entry name" value="beta_Kdo_transferase_KpsC_2"/>
    <property type="match status" value="1"/>
</dbReference>